<comment type="subcellular location">
    <subcellularLocation>
        <location evidence="1">Membrane</location>
        <topology evidence="1">Multi-pass membrane protein</topology>
    </subcellularLocation>
</comment>
<evidence type="ECO:0000256" key="1">
    <source>
        <dbReference type="ARBA" id="ARBA00004141"/>
    </source>
</evidence>
<name>A0ABR3WMW4_9PEZI</name>
<dbReference type="EMBL" id="JAZHXJ010000309">
    <property type="protein sequence ID" value="KAL1864991.1"/>
    <property type="molecule type" value="Genomic_DNA"/>
</dbReference>
<feature type="transmembrane region" description="Helical" evidence="6">
    <location>
        <begin position="206"/>
        <end position="225"/>
    </location>
</feature>
<dbReference type="InterPro" id="IPR011701">
    <property type="entry name" value="MFS"/>
</dbReference>
<organism evidence="7 8">
    <name type="scientific">Phialemonium thermophilum</name>
    <dbReference type="NCBI Taxonomy" id="223376"/>
    <lineage>
        <taxon>Eukaryota</taxon>
        <taxon>Fungi</taxon>
        <taxon>Dikarya</taxon>
        <taxon>Ascomycota</taxon>
        <taxon>Pezizomycotina</taxon>
        <taxon>Sordariomycetes</taxon>
        <taxon>Sordariomycetidae</taxon>
        <taxon>Cephalothecales</taxon>
        <taxon>Cephalothecaceae</taxon>
        <taxon>Phialemonium</taxon>
    </lineage>
</organism>
<feature type="transmembrane region" description="Helical" evidence="6">
    <location>
        <begin position="492"/>
        <end position="513"/>
    </location>
</feature>
<evidence type="ECO:0000313" key="8">
    <source>
        <dbReference type="Proteomes" id="UP001586593"/>
    </source>
</evidence>
<keyword evidence="8" id="KW-1185">Reference proteome</keyword>
<dbReference type="SUPFAM" id="SSF103473">
    <property type="entry name" value="MFS general substrate transporter"/>
    <property type="match status" value="1"/>
</dbReference>
<feature type="transmembrane region" description="Helical" evidence="6">
    <location>
        <begin position="118"/>
        <end position="135"/>
    </location>
</feature>
<keyword evidence="4 6" id="KW-0472">Membrane</keyword>
<dbReference type="Proteomes" id="UP001586593">
    <property type="component" value="Unassembled WGS sequence"/>
</dbReference>
<evidence type="ECO:0000256" key="4">
    <source>
        <dbReference type="ARBA" id="ARBA00023136"/>
    </source>
</evidence>
<feature type="compositionally biased region" description="Low complexity" evidence="5">
    <location>
        <begin position="257"/>
        <end position="272"/>
    </location>
</feature>
<dbReference type="InterPro" id="IPR036259">
    <property type="entry name" value="MFS_trans_sf"/>
</dbReference>
<feature type="region of interest" description="Disordered" evidence="5">
    <location>
        <begin position="241"/>
        <end position="275"/>
    </location>
</feature>
<evidence type="ECO:0000256" key="5">
    <source>
        <dbReference type="SAM" id="MobiDB-lite"/>
    </source>
</evidence>
<keyword evidence="2 6" id="KW-0812">Transmembrane</keyword>
<sequence>MASHDVHDVVPGTIRLVDSHLLGDHGDIVLQPHPSRDPEDPLNWPLWRKNLAIGMVYLYVFGVGIATAVQYSVLTQIADAQGLTVGQLNLGTGLMFLFLGWANLIWQPLALAYGRRGVYIVSTFLSIAPMIWAPFSSGKGQWYTHRILLGIFAAPVESLPEVSVPDLFFAHERGTYMAYYAFILFGSNFLAPFFAGFINDGVGWKWVMYFGAIVLAVCGVIMIFLMEDTIYFRHSAEGEESDSEKSGQAQVLESEGATTTDTAAAADTTATTSPYPPPRTYVQKLSFVTILPGRPTIRQTILKSWRALVILVSFPNITWAGLLYGTNLSWYNVMNGTMSTILGGAPYHFKPDMVGVAYLSPFIAGAIASLWSGRFTDALALRLARRNHGIREAEHRLWTLTVSGLLNTGGLILWGVGAAHGVHFMGLIFGVGFVTFGVVCGGAISLAYTVDCFKDVAGDSMVAVIIIRNTVGFAFSYAITPWIQNLGLQDCFISAAMISLTCTATFLLMVLFGKRLRKMSARRYWDYVANDLGITSH</sequence>
<feature type="transmembrane region" description="Helical" evidence="6">
    <location>
        <begin position="397"/>
        <end position="416"/>
    </location>
</feature>
<feature type="transmembrane region" description="Helical" evidence="6">
    <location>
        <begin position="85"/>
        <end position="106"/>
    </location>
</feature>
<feature type="transmembrane region" description="Helical" evidence="6">
    <location>
        <begin position="176"/>
        <end position="194"/>
    </location>
</feature>
<proteinExistence type="predicted"/>
<evidence type="ECO:0000313" key="7">
    <source>
        <dbReference type="EMBL" id="KAL1864991.1"/>
    </source>
</evidence>
<accession>A0ABR3WMW4</accession>
<evidence type="ECO:0000256" key="6">
    <source>
        <dbReference type="SAM" id="Phobius"/>
    </source>
</evidence>
<gene>
    <name evidence="7" type="ORF">VTK73DRAFT_5541</name>
</gene>
<dbReference type="Gene3D" id="1.20.1250.20">
    <property type="entry name" value="MFS general substrate transporter like domains"/>
    <property type="match status" value="1"/>
</dbReference>
<evidence type="ECO:0000256" key="3">
    <source>
        <dbReference type="ARBA" id="ARBA00022989"/>
    </source>
</evidence>
<evidence type="ECO:0000256" key="2">
    <source>
        <dbReference type="ARBA" id="ARBA00022692"/>
    </source>
</evidence>
<feature type="transmembrane region" description="Helical" evidence="6">
    <location>
        <begin position="356"/>
        <end position="376"/>
    </location>
</feature>
<dbReference type="PANTHER" id="PTHR23502:SF30">
    <property type="entry name" value="TRANSPORTER, PUTATIVE (AFU_ORTHOLOGUE AFUA_8G04702)-RELATED"/>
    <property type="match status" value="1"/>
</dbReference>
<feature type="transmembrane region" description="Helical" evidence="6">
    <location>
        <begin position="307"/>
        <end position="325"/>
    </location>
</feature>
<feature type="transmembrane region" description="Helical" evidence="6">
    <location>
        <begin position="460"/>
        <end position="480"/>
    </location>
</feature>
<comment type="caution">
    <text evidence="7">The sequence shown here is derived from an EMBL/GenBank/DDBJ whole genome shotgun (WGS) entry which is preliminary data.</text>
</comment>
<protein>
    <recommendedName>
        <fullName evidence="9">Major facilitator superfamily (MFS) profile domain-containing protein</fullName>
    </recommendedName>
</protein>
<feature type="transmembrane region" description="Helical" evidence="6">
    <location>
        <begin position="422"/>
        <end position="448"/>
    </location>
</feature>
<dbReference type="PANTHER" id="PTHR23502">
    <property type="entry name" value="MAJOR FACILITATOR SUPERFAMILY"/>
    <property type="match status" value="1"/>
</dbReference>
<dbReference type="Pfam" id="PF07690">
    <property type="entry name" value="MFS_1"/>
    <property type="match status" value="1"/>
</dbReference>
<reference evidence="7 8" key="1">
    <citation type="journal article" date="2024" name="Commun. Biol.">
        <title>Comparative genomic analysis of thermophilic fungi reveals convergent evolutionary adaptations and gene losses.</title>
        <authorList>
            <person name="Steindorff A.S."/>
            <person name="Aguilar-Pontes M.V."/>
            <person name="Robinson A.J."/>
            <person name="Andreopoulos B."/>
            <person name="LaButti K."/>
            <person name="Kuo A."/>
            <person name="Mondo S."/>
            <person name="Riley R."/>
            <person name="Otillar R."/>
            <person name="Haridas S."/>
            <person name="Lipzen A."/>
            <person name="Grimwood J."/>
            <person name="Schmutz J."/>
            <person name="Clum A."/>
            <person name="Reid I.D."/>
            <person name="Moisan M.C."/>
            <person name="Butler G."/>
            <person name="Nguyen T.T.M."/>
            <person name="Dewar K."/>
            <person name="Conant G."/>
            <person name="Drula E."/>
            <person name="Henrissat B."/>
            <person name="Hansel C."/>
            <person name="Singer S."/>
            <person name="Hutchinson M.I."/>
            <person name="de Vries R.P."/>
            <person name="Natvig D.O."/>
            <person name="Powell A.J."/>
            <person name="Tsang A."/>
            <person name="Grigoriev I.V."/>
        </authorList>
    </citation>
    <scope>NUCLEOTIDE SEQUENCE [LARGE SCALE GENOMIC DNA]</scope>
    <source>
        <strain evidence="7 8">ATCC 24622</strain>
    </source>
</reference>
<keyword evidence="3 6" id="KW-1133">Transmembrane helix</keyword>
<evidence type="ECO:0008006" key="9">
    <source>
        <dbReference type="Google" id="ProtNLM"/>
    </source>
</evidence>
<feature type="transmembrane region" description="Helical" evidence="6">
    <location>
        <begin position="51"/>
        <end position="73"/>
    </location>
</feature>